<comment type="caution">
    <text evidence="2">The sequence shown here is derived from an EMBL/GenBank/DDBJ whole genome shotgun (WGS) entry which is preliminary data.</text>
</comment>
<protein>
    <submittedName>
        <fullName evidence="2">Uncharacterized protein</fullName>
    </submittedName>
</protein>
<name>A0AA39Y6H5_9PEZI</name>
<feature type="region of interest" description="Disordered" evidence="1">
    <location>
        <begin position="111"/>
        <end position="137"/>
    </location>
</feature>
<dbReference type="PANTHER" id="PTHR47685:SF1">
    <property type="entry name" value="MAGNESIUM TRANSPORT PROTEIN CORA"/>
    <property type="match status" value="1"/>
</dbReference>
<dbReference type="GO" id="GO:0015099">
    <property type="term" value="F:nickel cation transmembrane transporter activity"/>
    <property type="evidence" value="ECO:0007669"/>
    <property type="project" value="TreeGrafter"/>
</dbReference>
<feature type="compositionally biased region" description="Basic residues" evidence="1">
    <location>
        <begin position="111"/>
        <end position="120"/>
    </location>
</feature>
<evidence type="ECO:0000313" key="3">
    <source>
        <dbReference type="Proteomes" id="UP001174936"/>
    </source>
</evidence>
<dbReference type="PANTHER" id="PTHR47685">
    <property type="entry name" value="MAGNESIUM TRANSPORT PROTEIN CORA"/>
    <property type="match status" value="1"/>
</dbReference>
<dbReference type="EMBL" id="JAULSV010000004">
    <property type="protein sequence ID" value="KAK0646951.1"/>
    <property type="molecule type" value="Genomic_DNA"/>
</dbReference>
<keyword evidence="3" id="KW-1185">Reference proteome</keyword>
<dbReference type="GO" id="GO:0015087">
    <property type="term" value="F:cobalt ion transmembrane transporter activity"/>
    <property type="evidence" value="ECO:0007669"/>
    <property type="project" value="TreeGrafter"/>
</dbReference>
<proteinExistence type="predicted"/>
<evidence type="ECO:0000256" key="1">
    <source>
        <dbReference type="SAM" id="MobiDB-lite"/>
    </source>
</evidence>
<gene>
    <name evidence="2" type="ORF">B0T16DRAFT_171165</name>
</gene>
<organism evidence="2 3">
    <name type="scientific">Cercophora newfieldiana</name>
    <dbReference type="NCBI Taxonomy" id="92897"/>
    <lineage>
        <taxon>Eukaryota</taxon>
        <taxon>Fungi</taxon>
        <taxon>Dikarya</taxon>
        <taxon>Ascomycota</taxon>
        <taxon>Pezizomycotina</taxon>
        <taxon>Sordariomycetes</taxon>
        <taxon>Sordariomycetidae</taxon>
        <taxon>Sordariales</taxon>
        <taxon>Lasiosphaeriaceae</taxon>
        <taxon>Cercophora</taxon>
    </lineage>
</organism>
<dbReference type="GO" id="GO:0015095">
    <property type="term" value="F:magnesium ion transmembrane transporter activity"/>
    <property type="evidence" value="ECO:0007669"/>
    <property type="project" value="TreeGrafter"/>
</dbReference>
<dbReference type="AlphaFoldDB" id="A0AA39Y6H5"/>
<dbReference type="Proteomes" id="UP001174936">
    <property type="component" value="Unassembled WGS sequence"/>
</dbReference>
<accession>A0AA39Y6H5</accession>
<evidence type="ECO:0000313" key="2">
    <source>
        <dbReference type="EMBL" id="KAK0646951.1"/>
    </source>
</evidence>
<sequence length="222" mass="25928">MDWIEALMDTIKSEWDGDGPLPNALQRELWHDQLHDPAYMAVHGRFMKPLCRAIPGSDLGKPGSLVAYMPYIHWELDGNRLEMNSVIKSASELLQIDWGRVEDAVKEKFKRQIRKRRRHPKTESQVGKKKTAEEKNPNAALLEQNLFPVSPMFPVHIRRALDQFQYYMTENTEERDGDQVISRYFQRCHPTKAVPIMMVDQLWLWVLDESEFNSRPPATTSH</sequence>
<dbReference type="InterPro" id="IPR050829">
    <property type="entry name" value="CorA_MIT"/>
</dbReference>
<reference evidence="2" key="1">
    <citation type="submission" date="2023-06" db="EMBL/GenBank/DDBJ databases">
        <title>Genome-scale phylogeny and comparative genomics of the fungal order Sordariales.</title>
        <authorList>
            <consortium name="Lawrence Berkeley National Laboratory"/>
            <person name="Hensen N."/>
            <person name="Bonometti L."/>
            <person name="Westerberg I."/>
            <person name="Brannstrom I.O."/>
            <person name="Guillou S."/>
            <person name="Cros-Aarteil S."/>
            <person name="Calhoun S."/>
            <person name="Haridas S."/>
            <person name="Kuo A."/>
            <person name="Mondo S."/>
            <person name="Pangilinan J."/>
            <person name="Riley R."/>
            <person name="Labutti K."/>
            <person name="Andreopoulos B."/>
            <person name="Lipzen A."/>
            <person name="Chen C."/>
            <person name="Yanf M."/>
            <person name="Daum C."/>
            <person name="Ng V."/>
            <person name="Clum A."/>
            <person name="Steindorff A."/>
            <person name="Ohm R."/>
            <person name="Martin F."/>
            <person name="Silar P."/>
            <person name="Natvig D."/>
            <person name="Lalanne C."/>
            <person name="Gautier V."/>
            <person name="Ament-Velasquez S.L."/>
            <person name="Kruys A."/>
            <person name="Hutchinson M.I."/>
            <person name="Powell A.J."/>
            <person name="Barry K."/>
            <person name="Miller A.N."/>
            <person name="Grigoriev I.V."/>
            <person name="Debuchy R."/>
            <person name="Gladieux P."/>
            <person name="Thoren M.H."/>
            <person name="Johannesson H."/>
        </authorList>
    </citation>
    <scope>NUCLEOTIDE SEQUENCE</scope>
    <source>
        <strain evidence="2">SMH2532-1</strain>
    </source>
</reference>